<name>A0A140NUZ9_PROSM</name>
<evidence type="ECO:0008006" key="3">
    <source>
        <dbReference type="Google" id="ProtNLM"/>
    </source>
</evidence>
<sequence>MAYPIYLMLKGKNQGLISAGCSSQDSIGNRYQIGHEDEIQVIGVHYGSFREQNASYKPIVFTKPIDKSSPLLSVALDNNEVLEASFIFYRTSQSGQLEKYYEVKLTGVSLIEISDIFPDSIKDNESMPFQRIQMKYESISRSHLMANTSSYSINSEMVK</sequence>
<dbReference type="OrthoDB" id="5674026at2"/>
<dbReference type="GeneID" id="93519491"/>
<dbReference type="Proteomes" id="UP000005012">
    <property type="component" value="Chromosome"/>
</dbReference>
<gene>
    <name evidence="1" type="ordered locus">S70_19945</name>
</gene>
<dbReference type="InterPro" id="IPR008514">
    <property type="entry name" value="T6SS_Hcp"/>
</dbReference>
<dbReference type="Pfam" id="PF05638">
    <property type="entry name" value="T6SS_HCP"/>
    <property type="match status" value="1"/>
</dbReference>
<dbReference type="SUPFAM" id="SSF141452">
    <property type="entry name" value="Hcp1-like"/>
    <property type="match status" value="1"/>
</dbReference>
<protein>
    <recommendedName>
        <fullName evidence="3">Secreted protein hcp</fullName>
    </recommendedName>
</protein>
<organism evidence="1 2">
    <name type="scientific">Providencia stuartii (strain MRSN 2154)</name>
    <dbReference type="NCBI Taxonomy" id="1157951"/>
    <lineage>
        <taxon>Bacteria</taxon>
        <taxon>Pseudomonadati</taxon>
        <taxon>Pseudomonadota</taxon>
        <taxon>Gammaproteobacteria</taxon>
        <taxon>Enterobacterales</taxon>
        <taxon>Morganellaceae</taxon>
        <taxon>Providencia</taxon>
    </lineage>
</organism>
<reference evidence="1 2" key="1">
    <citation type="journal article" date="2012" name="J. Bacteriol.">
        <title>Complete Genome Sequence of Providencia stuartii Clinical Isolate MRSN 2154.</title>
        <authorList>
            <person name="Clifford R.J."/>
            <person name="Hang J."/>
            <person name="Riley M.C."/>
            <person name="Onmus-Leone F."/>
            <person name="Kuschner R.A."/>
            <person name="Lesho E.P."/>
            <person name="Waterman P.E."/>
        </authorList>
    </citation>
    <scope>NUCLEOTIDE SEQUENCE [LARGE SCALE GENOMIC DNA]</scope>
    <source>
        <strain evidence="1 2">MRSN 2154</strain>
    </source>
</reference>
<proteinExistence type="predicted"/>
<dbReference type="PANTHER" id="PTHR34319:SF7">
    <property type="entry name" value="HNH ENDONUCLEASE DOMAIN-CONTAINING PROTEIN"/>
    <property type="match status" value="1"/>
</dbReference>
<dbReference type="AlphaFoldDB" id="A0A140NUZ9"/>
<dbReference type="PATRIC" id="fig|1157951.4.peg.4016"/>
<dbReference type="EMBL" id="CP003488">
    <property type="protein sequence ID" value="AFH95782.1"/>
    <property type="molecule type" value="Genomic_DNA"/>
</dbReference>
<dbReference type="NCBIfam" id="TIGR03344">
    <property type="entry name" value="VI_effect_Hcp1"/>
    <property type="match status" value="1"/>
</dbReference>
<dbReference type="Gene3D" id="2.30.110.20">
    <property type="entry name" value="Hcp1-like"/>
    <property type="match status" value="1"/>
</dbReference>
<accession>A0A140NUZ9</accession>
<evidence type="ECO:0000313" key="2">
    <source>
        <dbReference type="Proteomes" id="UP000005012"/>
    </source>
</evidence>
<reference evidence="2" key="2">
    <citation type="submission" date="2012-04" db="EMBL/GenBank/DDBJ databases">
        <title>Complete genome sequence of Providencia stuartii clinical isolate MRSN 2154.</title>
        <authorList>
            <person name="Clifford R.J."/>
            <person name="Hang J."/>
            <person name="Riley M.C."/>
            <person name="Onmus-Leone F."/>
            <person name="Kuschner R.A."/>
            <person name="Lesho E.P."/>
            <person name="Waterman P.E."/>
        </authorList>
    </citation>
    <scope>NUCLEOTIDE SEQUENCE [LARGE SCALE GENOMIC DNA]</scope>
    <source>
        <strain evidence="2">MRSN 2154</strain>
    </source>
</reference>
<dbReference type="KEGG" id="psi:S70_19945"/>
<dbReference type="PANTHER" id="PTHR34319">
    <property type="entry name" value="MAJOR EXPORTED PROTEIN"/>
    <property type="match status" value="1"/>
</dbReference>
<dbReference type="RefSeq" id="WP_014658261.1">
    <property type="nucleotide sequence ID" value="NC_017731.1"/>
</dbReference>
<dbReference type="InterPro" id="IPR052947">
    <property type="entry name" value="T6SS_Hcp1_domain"/>
</dbReference>
<dbReference type="InterPro" id="IPR036624">
    <property type="entry name" value="Hcp1-lik_sf"/>
</dbReference>
<dbReference type="HOGENOM" id="CLU_116190_1_0_6"/>
<evidence type="ECO:0000313" key="1">
    <source>
        <dbReference type="EMBL" id="AFH95782.1"/>
    </source>
</evidence>